<dbReference type="PATRIC" id="fig|217031.4.peg.1208"/>
<accession>A0A0Q9YKC5</accession>
<proteinExistence type="predicted"/>
<organism evidence="2 3">
    <name type="scientific">Lederbergia galactosidilytica</name>
    <dbReference type="NCBI Taxonomy" id="217031"/>
    <lineage>
        <taxon>Bacteria</taxon>
        <taxon>Bacillati</taxon>
        <taxon>Bacillota</taxon>
        <taxon>Bacilli</taxon>
        <taxon>Bacillales</taxon>
        <taxon>Bacillaceae</taxon>
        <taxon>Lederbergia</taxon>
    </lineage>
</organism>
<reference evidence="2 3" key="1">
    <citation type="submission" date="2015-06" db="EMBL/GenBank/DDBJ databases">
        <title>Genome sequencing project of Bacillus galactosidilyticus PL133.</title>
        <authorList>
            <person name="Gaiero J."/>
            <person name="Nicol R."/>
            <person name="Habash M."/>
        </authorList>
    </citation>
    <scope>NUCLEOTIDE SEQUENCE [LARGE SCALE GENOMIC DNA]</scope>
    <source>
        <strain evidence="2 3">PL133</strain>
    </source>
</reference>
<dbReference type="GO" id="GO:0016787">
    <property type="term" value="F:hydrolase activity"/>
    <property type="evidence" value="ECO:0007669"/>
    <property type="project" value="UniProtKB-KW"/>
</dbReference>
<evidence type="ECO:0000313" key="2">
    <source>
        <dbReference type="EMBL" id="KRG16723.1"/>
    </source>
</evidence>
<feature type="domain" description="Phospholipase C/D" evidence="1">
    <location>
        <begin position="6"/>
        <end position="120"/>
    </location>
</feature>
<dbReference type="EMBL" id="LGPB01000034">
    <property type="protein sequence ID" value="KRG16723.1"/>
    <property type="molecule type" value="Genomic_DNA"/>
</dbReference>
<evidence type="ECO:0000313" key="3">
    <source>
        <dbReference type="Proteomes" id="UP000053881"/>
    </source>
</evidence>
<sequence length="217" mass="25021">MGSRIMHSIIGYKIAEALTIKDQSAFLLGNVAPDAVFSFEEKNASHFFIGNVQDYSRRVDDQGFLHKYRSHIESKNDYLMGYYAHLIADDIWLSHLIADDIWLRGFNLSWLKNRMEADEGLYTLYHQDFRLLNGKLLEHYGLTNDLQKAFGQIPAMIDLEEVKAQDVEKFVPSVLGDMEYEEKVIHEKLNVFTFVQIIGYIETSIDLGLLKIKPLLA</sequence>
<dbReference type="AlphaFoldDB" id="A0A0Q9YKC5"/>
<evidence type="ECO:0000259" key="1">
    <source>
        <dbReference type="Pfam" id="PF00882"/>
    </source>
</evidence>
<name>A0A0Q9YKC5_9BACI</name>
<dbReference type="Pfam" id="PF00882">
    <property type="entry name" value="Zn_dep_PLPC"/>
    <property type="match status" value="1"/>
</dbReference>
<dbReference type="InterPro" id="IPR029002">
    <property type="entry name" value="PLPC/GPLD1"/>
</dbReference>
<gene>
    <name evidence="2" type="ORF">ACA29_03670</name>
</gene>
<protein>
    <submittedName>
        <fullName evidence="2">Hydrolase</fullName>
    </submittedName>
</protein>
<keyword evidence="2" id="KW-0378">Hydrolase</keyword>
<comment type="caution">
    <text evidence="2">The sequence shown here is derived from an EMBL/GenBank/DDBJ whole genome shotgun (WGS) entry which is preliminary data.</text>
</comment>
<dbReference type="Proteomes" id="UP000053881">
    <property type="component" value="Unassembled WGS sequence"/>
</dbReference>